<dbReference type="Proteomes" id="UP001218188">
    <property type="component" value="Unassembled WGS sequence"/>
</dbReference>
<keyword evidence="11" id="KW-1185">Reference proteome</keyword>
<feature type="compositionally biased region" description="Low complexity" evidence="8">
    <location>
        <begin position="368"/>
        <end position="391"/>
    </location>
</feature>
<dbReference type="SMART" id="SM00220">
    <property type="entry name" value="S_TKc"/>
    <property type="match status" value="1"/>
</dbReference>
<dbReference type="GO" id="GO:0005524">
    <property type="term" value="F:ATP binding"/>
    <property type="evidence" value="ECO:0007669"/>
    <property type="project" value="UniProtKB-UniRule"/>
</dbReference>
<feature type="region of interest" description="Disordered" evidence="8">
    <location>
        <begin position="359"/>
        <end position="399"/>
    </location>
</feature>
<dbReference type="AlphaFoldDB" id="A0AAD6TII4"/>
<evidence type="ECO:0000256" key="6">
    <source>
        <dbReference type="PROSITE-ProRule" id="PRU10141"/>
    </source>
</evidence>
<dbReference type="InterPro" id="IPR017441">
    <property type="entry name" value="Protein_kinase_ATP_BS"/>
</dbReference>
<dbReference type="Gene3D" id="1.10.510.10">
    <property type="entry name" value="Transferase(Phosphotransferase) domain 1"/>
    <property type="match status" value="1"/>
</dbReference>
<dbReference type="GO" id="GO:0004674">
    <property type="term" value="F:protein serine/threonine kinase activity"/>
    <property type="evidence" value="ECO:0007669"/>
    <property type="project" value="UniProtKB-KW"/>
</dbReference>
<dbReference type="GO" id="GO:0005634">
    <property type="term" value="C:nucleus"/>
    <property type="evidence" value="ECO:0007669"/>
    <property type="project" value="TreeGrafter"/>
</dbReference>
<comment type="caution">
    <text evidence="10">The sequence shown here is derived from an EMBL/GenBank/DDBJ whole genome shotgun (WGS) entry which is preliminary data.</text>
</comment>
<evidence type="ECO:0000256" key="4">
    <source>
        <dbReference type="ARBA" id="ARBA00022777"/>
    </source>
</evidence>
<dbReference type="PROSITE" id="PS00107">
    <property type="entry name" value="PROTEIN_KINASE_ATP"/>
    <property type="match status" value="1"/>
</dbReference>
<feature type="region of interest" description="Disordered" evidence="8">
    <location>
        <begin position="312"/>
        <end position="343"/>
    </location>
</feature>
<evidence type="ECO:0000256" key="8">
    <source>
        <dbReference type="SAM" id="MobiDB-lite"/>
    </source>
</evidence>
<comment type="similarity">
    <text evidence="7">Belongs to the protein kinase superfamily.</text>
</comment>
<accession>A0AAD6TII4</accession>
<keyword evidence="4 10" id="KW-0418">Kinase</keyword>
<keyword evidence="5 6" id="KW-0067">ATP-binding</keyword>
<dbReference type="PANTHER" id="PTHR24345">
    <property type="entry name" value="SERINE/THREONINE-PROTEIN KINASE PLK"/>
    <property type="match status" value="1"/>
</dbReference>
<keyword evidence="1 7" id="KW-0723">Serine/threonine-protein kinase</keyword>
<evidence type="ECO:0000313" key="10">
    <source>
        <dbReference type="EMBL" id="KAJ7047254.1"/>
    </source>
</evidence>
<evidence type="ECO:0000256" key="5">
    <source>
        <dbReference type="ARBA" id="ARBA00022840"/>
    </source>
</evidence>
<dbReference type="PROSITE" id="PS00108">
    <property type="entry name" value="PROTEIN_KINASE_ST"/>
    <property type="match status" value="1"/>
</dbReference>
<protein>
    <submittedName>
        <fullName evidence="10">Serine/threonine protein kinase, negative regulator of sexual conjugation and meiosis</fullName>
    </submittedName>
</protein>
<evidence type="ECO:0000256" key="3">
    <source>
        <dbReference type="ARBA" id="ARBA00022741"/>
    </source>
</evidence>
<keyword evidence="3 6" id="KW-0547">Nucleotide-binding</keyword>
<organism evidence="10 11">
    <name type="scientific">Mycena alexandri</name>
    <dbReference type="NCBI Taxonomy" id="1745969"/>
    <lineage>
        <taxon>Eukaryota</taxon>
        <taxon>Fungi</taxon>
        <taxon>Dikarya</taxon>
        <taxon>Basidiomycota</taxon>
        <taxon>Agaricomycotina</taxon>
        <taxon>Agaricomycetes</taxon>
        <taxon>Agaricomycetidae</taxon>
        <taxon>Agaricales</taxon>
        <taxon>Marasmiineae</taxon>
        <taxon>Mycenaceae</taxon>
        <taxon>Mycena</taxon>
    </lineage>
</organism>
<evidence type="ECO:0000256" key="1">
    <source>
        <dbReference type="ARBA" id="ARBA00022527"/>
    </source>
</evidence>
<evidence type="ECO:0000256" key="2">
    <source>
        <dbReference type="ARBA" id="ARBA00022679"/>
    </source>
</evidence>
<evidence type="ECO:0000313" key="11">
    <source>
        <dbReference type="Proteomes" id="UP001218188"/>
    </source>
</evidence>
<name>A0AAD6TII4_9AGAR</name>
<dbReference type="EMBL" id="JARJCM010000001">
    <property type="protein sequence ID" value="KAJ7047254.1"/>
    <property type="molecule type" value="Genomic_DNA"/>
</dbReference>
<sequence length="458" mass="50678">MSLGRVADLQDFLGETVDNGRLKLVERLGSGAFGMVYKALDTSSPIDNPIYYAVKCMKKEAVGTREAVFQVRELKLQRMVSGHPNILTTHRNFSDGKHLFVVLDFCAGRDLFVAITEKRRFHRNTALVKQAFLQILDAVQYCHSRNVFHRDLKPENILVDASGENLFLGDFGLATQSGISNDFKIGSPYYMSPESISEDQYNTYSSRHSDIWALGVILTNLISGRNPWKKAEIEDECYISFLQNPDFLLHTLPISKGANDLLKQCFRIHPLARPSIPKIREIVLKLDTFFLTDEELLHASSAQRAIAKYYSTPTPESALSPDSDRDGTTLYDEPETDVSSLDPDEVYLYNSAPFASPDGLLDPNAPFPGDSSSISPSDVSSVSGVESSGPITPASQPIEPIVDVEVPELPEDQNIGESAAFPLRYPGPAPKPTGSNAAKAPTRSFFKRSIRRLKAMVN</sequence>
<dbReference type="InterPro" id="IPR000719">
    <property type="entry name" value="Prot_kinase_dom"/>
</dbReference>
<feature type="region of interest" description="Disordered" evidence="8">
    <location>
        <begin position="419"/>
        <end position="442"/>
    </location>
</feature>
<proteinExistence type="inferred from homology"/>
<dbReference type="Pfam" id="PF00069">
    <property type="entry name" value="Pkinase"/>
    <property type="match status" value="1"/>
</dbReference>
<gene>
    <name evidence="10" type="ORF">C8F04DRAFT_387</name>
</gene>
<keyword evidence="2" id="KW-0808">Transferase</keyword>
<evidence type="ECO:0000256" key="7">
    <source>
        <dbReference type="RuleBase" id="RU000304"/>
    </source>
</evidence>
<dbReference type="InterPro" id="IPR011009">
    <property type="entry name" value="Kinase-like_dom_sf"/>
</dbReference>
<feature type="binding site" evidence="6">
    <location>
        <position position="55"/>
    </location>
    <ligand>
        <name>ATP</name>
        <dbReference type="ChEBI" id="CHEBI:30616"/>
    </ligand>
</feature>
<dbReference type="InterPro" id="IPR008271">
    <property type="entry name" value="Ser/Thr_kinase_AS"/>
</dbReference>
<evidence type="ECO:0000259" key="9">
    <source>
        <dbReference type="PROSITE" id="PS50011"/>
    </source>
</evidence>
<feature type="domain" description="Protein kinase" evidence="9">
    <location>
        <begin position="22"/>
        <end position="290"/>
    </location>
</feature>
<dbReference type="PROSITE" id="PS50011">
    <property type="entry name" value="PROTEIN_KINASE_DOM"/>
    <property type="match status" value="1"/>
</dbReference>
<dbReference type="SUPFAM" id="SSF56112">
    <property type="entry name" value="Protein kinase-like (PK-like)"/>
    <property type="match status" value="1"/>
</dbReference>
<reference evidence="10" key="1">
    <citation type="submission" date="2023-03" db="EMBL/GenBank/DDBJ databases">
        <title>Massive genome expansion in bonnet fungi (Mycena s.s.) driven by repeated elements and novel gene families across ecological guilds.</title>
        <authorList>
            <consortium name="Lawrence Berkeley National Laboratory"/>
            <person name="Harder C.B."/>
            <person name="Miyauchi S."/>
            <person name="Viragh M."/>
            <person name="Kuo A."/>
            <person name="Thoen E."/>
            <person name="Andreopoulos B."/>
            <person name="Lu D."/>
            <person name="Skrede I."/>
            <person name="Drula E."/>
            <person name="Henrissat B."/>
            <person name="Morin E."/>
            <person name="Kohler A."/>
            <person name="Barry K."/>
            <person name="LaButti K."/>
            <person name="Morin E."/>
            <person name="Salamov A."/>
            <person name="Lipzen A."/>
            <person name="Mereny Z."/>
            <person name="Hegedus B."/>
            <person name="Baldrian P."/>
            <person name="Stursova M."/>
            <person name="Weitz H."/>
            <person name="Taylor A."/>
            <person name="Grigoriev I.V."/>
            <person name="Nagy L.G."/>
            <person name="Martin F."/>
            <person name="Kauserud H."/>
        </authorList>
    </citation>
    <scope>NUCLEOTIDE SEQUENCE</scope>
    <source>
        <strain evidence="10">CBHHK200</strain>
    </source>
</reference>
<dbReference type="PANTHER" id="PTHR24345:SF91">
    <property type="entry name" value="SERINE_THREONINE-PROTEIN KINASE PLK4"/>
    <property type="match status" value="1"/>
</dbReference>